<dbReference type="EMBL" id="JANUCT010000001">
    <property type="protein sequence ID" value="MCS3902105.1"/>
    <property type="molecule type" value="Genomic_DNA"/>
</dbReference>
<feature type="domain" description="PAS" evidence="4">
    <location>
        <begin position="28"/>
        <end position="98"/>
    </location>
</feature>
<dbReference type="InterPro" id="IPR043128">
    <property type="entry name" value="Rev_trsase/Diguanyl_cyclase"/>
</dbReference>
<gene>
    <name evidence="8" type="ORF">J2T55_000097</name>
</gene>
<feature type="compositionally biased region" description="Polar residues" evidence="3">
    <location>
        <begin position="1"/>
        <end position="11"/>
    </location>
</feature>
<proteinExistence type="predicted"/>
<dbReference type="AlphaFoldDB" id="A0AAE3HHS4"/>
<evidence type="ECO:0000259" key="6">
    <source>
        <dbReference type="PROSITE" id="PS50883"/>
    </source>
</evidence>
<accession>A0AAE3HHS4</accession>
<dbReference type="PROSITE" id="PS50883">
    <property type="entry name" value="EAL"/>
    <property type="match status" value="1"/>
</dbReference>
<feature type="domain" description="GGDEF" evidence="7">
    <location>
        <begin position="310"/>
        <end position="445"/>
    </location>
</feature>
<dbReference type="SUPFAM" id="SSF55785">
    <property type="entry name" value="PYP-like sensor domain (PAS domain)"/>
    <property type="match status" value="2"/>
</dbReference>
<evidence type="ECO:0000259" key="4">
    <source>
        <dbReference type="PROSITE" id="PS50112"/>
    </source>
</evidence>
<dbReference type="NCBIfam" id="TIGR00254">
    <property type="entry name" value="GGDEF"/>
    <property type="match status" value="1"/>
</dbReference>
<dbReference type="InterPro" id="IPR013656">
    <property type="entry name" value="PAS_4"/>
</dbReference>
<keyword evidence="9" id="KW-1185">Reference proteome</keyword>
<evidence type="ECO:0000256" key="1">
    <source>
        <dbReference type="ARBA" id="ARBA00012282"/>
    </source>
</evidence>
<evidence type="ECO:0000256" key="2">
    <source>
        <dbReference type="ARBA" id="ARBA00022636"/>
    </source>
</evidence>
<organism evidence="8 9">
    <name type="scientific">Methylohalomonas lacus</name>
    <dbReference type="NCBI Taxonomy" id="398773"/>
    <lineage>
        <taxon>Bacteria</taxon>
        <taxon>Pseudomonadati</taxon>
        <taxon>Pseudomonadota</taxon>
        <taxon>Gammaproteobacteria</taxon>
        <taxon>Methylohalomonadales</taxon>
        <taxon>Methylohalomonadaceae</taxon>
        <taxon>Methylohalomonas</taxon>
    </lineage>
</organism>
<dbReference type="SUPFAM" id="SSF141868">
    <property type="entry name" value="EAL domain-like"/>
    <property type="match status" value="1"/>
</dbReference>
<feature type="domain" description="PAS" evidence="4">
    <location>
        <begin position="152"/>
        <end position="226"/>
    </location>
</feature>
<evidence type="ECO:0000259" key="7">
    <source>
        <dbReference type="PROSITE" id="PS50887"/>
    </source>
</evidence>
<dbReference type="RefSeq" id="WP_259053434.1">
    <property type="nucleotide sequence ID" value="NZ_JANUCT010000001.1"/>
</dbReference>
<dbReference type="InterPro" id="IPR000014">
    <property type="entry name" value="PAS"/>
</dbReference>
<evidence type="ECO:0000313" key="8">
    <source>
        <dbReference type="EMBL" id="MCS3902105.1"/>
    </source>
</evidence>
<sequence>MDNTTTRTSPFSPDENGDSGNTPQRQSSDQQLRLIANALPALIAYLDTKYHYRFVNRTYADWFGYEPDKLVGKSVRTVLTADQLEQRLPYLERALTGETVRFEAEVDSFNGHKRVLVTYIPDINNAGSVVGINSLVWDITSSKEAEASLRKLQHDYAALINSIEGIVWEADAKTFQFTFVSAQAEAILGYPLADWLSETDFWSNHIHPDDRDWVVRSCLEATANLRNNDFEYRMIAASGQVVWLRDIVTVRVEDGVPKLRGVMIDITSQKKNEEQLEYLANNDSVTGVPNRNLLLDRLEQALAYSGWQKRPMAVVCISINRFKRINESLGHEAGDELLRQMAAYLRTILRERDTVARLAGNEFALILTEMSRDADVARIMQKICHGLEAPFSIADQEVAVDVSAGISMPPNDGQQAVTLLKHAEFAMHSAKKQHSGGNAYQHYSESLGSQISDTLALENALRRAIEEDEFELYYQPQYDMGTGRIVAVEALLRWPRPDTGEMVMPATIIPMCEESGLITPLGLWVLRRACRDYSRWQRQRIAPPRVAVNISARQFQAQDLVETIREILQAQQMRAAQLELELTESVLQTQSATEQMHALAGLGIQIAIDDFGIGYSSLSYLKHLPVSKLKIDRSFLRGIPEDEDNKAIVEAVISMARSLKLQVLAEGVENATQRRYLRARGCDQVQGYLYSRPLPLADIEALLQQSD</sequence>
<dbReference type="PANTHER" id="PTHR44757:SF2">
    <property type="entry name" value="BIOFILM ARCHITECTURE MAINTENANCE PROTEIN MBAA"/>
    <property type="match status" value="1"/>
</dbReference>
<keyword evidence="2" id="KW-0973">c-di-GMP</keyword>
<evidence type="ECO:0000256" key="3">
    <source>
        <dbReference type="SAM" id="MobiDB-lite"/>
    </source>
</evidence>
<dbReference type="PROSITE" id="PS50113">
    <property type="entry name" value="PAC"/>
    <property type="match status" value="1"/>
</dbReference>
<dbReference type="EC" id="3.1.4.52" evidence="1"/>
<reference evidence="8" key="1">
    <citation type="submission" date="2022-08" db="EMBL/GenBank/DDBJ databases">
        <title>Genomic Encyclopedia of Type Strains, Phase III (KMG-III): the genomes of soil and plant-associated and newly described type strains.</title>
        <authorList>
            <person name="Whitman W."/>
        </authorList>
    </citation>
    <scope>NUCLEOTIDE SEQUENCE</scope>
    <source>
        <strain evidence="8">HMT 1</strain>
    </source>
</reference>
<comment type="caution">
    <text evidence="8">The sequence shown here is derived from an EMBL/GenBank/DDBJ whole genome shotgun (WGS) entry which is preliminary data.</text>
</comment>
<dbReference type="SMART" id="SM00091">
    <property type="entry name" value="PAS"/>
    <property type="match status" value="2"/>
</dbReference>
<dbReference type="SMART" id="SM00086">
    <property type="entry name" value="PAC"/>
    <property type="match status" value="1"/>
</dbReference>
<dbReference type="CDD" id="cd01949">
    <property type="entry name" value="GGDEF"/>
    <property type="match status" value="1"/>
</dbReference>
<name>A0AAE3HHS4_9GAMM</name>
<dbReference type="InterPro" id="IPR035965">
    <property type="entry name" value="PAS-like_dom_sf"/>
</dbReference>
<dbReference type="InterPro" id="IPR035919">
    <property type="entry name" value="EAL_sf"/>
</dbReference>
<dbReference type="SUPFAM" id="SSF55073">
    <property type="entry name" value="Nucleotide cyclase"/>
    <property type="match status" value="1"/>
</dbReference>
<protein>
    <recommendedName>
        <fullName evidence="1">cyclic-guanylate-specific phosphodiesterase</fullName>
        <ecNumber evidence="1">3.1.4.52</ecNumber>
    </recommendedName>
</protein>
<dbReference type="NCBIfam" id="TIGR00229">
    <property type="entry name" value="sensory_box"/>
    <property type="match status" value="2"/>
</dbReference>
<dbReference type="InterPro" id="IPR000700">
    <property type="entry name" value="PAS-assoc_C"/>
</dbReference>
<dbReference type="InterPro" id="IPR029787">
    <property type="entry name" value="Nucleotide_cyclase"/>
</dbReference>
<dbReference type="InterPro" id="IPR052155">
    <property type="entry name" value="Biofilm_reg_signaling"/>
</dbReference>
<feature type="domain" description="EAL" evidence="6">
    <location>
        <begin position="454"/>
        <end position="707"/>
    </location>
</feature>
<dbReference type="SMART" id="SM00052">
    <property type="entry name" value="EAL"/>
    <property type="match status" value="1"/>
</dbReference>
<dbReference type="InterPro" id="IPR000160">
    <property type="entry name" value="GGDEF_dom"/>
</dbReference>
<dbReference type="InterPro" id="IPR001633">
    <property type="entry name" value="EAL_dom"/>
</dbReference>
<dbReference type="PROSITE" id="PS50887">
    <property type="entry name" value="GGDEF"/>
    <property type="match status" value="1"/>
</dbReference>
<dbReference type="Pfam" id="PF00563">
    <property type="entry name" value="EAL"/>
    <property type="match status" value="1"/>
</dbReference>
<dbReference type="FunFam" id="3.20.20.450:FF:000001">
    <property type="entry name" value="Cyclic di-GMP phosphodiesterase yahA"/>
    <property type="match status" value="1"/>
</dbReference>
<dbReference type="Gene3D" id="3.30.70.270">
    <property type="match status" value="1"/>
</dbReference>
<dbReference type="Pfam" id="PF08448">
    <property type="entry name" value="PAS_4"/>
    <property type="match status" value="1"/>
</dbReference>
<dbReference type="Pfam" id="PF08447">
    <property type="entry name" value="PAS_3"/>
    <property type="match status" value="1"/>
</dbReference>
<feature type="region of interest" description="Disordered" evidence="3">
    <location>
        <begin position="1"/>
        <end position="29"/>
    </location>
</feature>
<dbReference type="PANTHER" id="PTHR44757">
    <property type="entry name" value="DIGUANYLATE CYCLASE DGCP"/>
    <property type="match status" value="1"/>
</dbReference>
<dbReference type="GO" id="GO:0071111">
    <property type="term" value="F:cyclic-guanylate-specific phosphodiesterase activity"/>
    <property type="evidence" value="ECO:0007669"/>
    <property type="project" value="UniProtKB-EC"/>
</dbReference>
<dbReference type="CDD" id="cd00130">
    <property type="entry name" value="PAS"/>
    <property type="match status" value="2"/>
</dbReference>
<dbReference type="Proteomes" id="UP001204445">
    <property type="component" value="Unassembled WGS sequence"/>
</dbReference>
<dbReference type="Pfam" id="PF00990">
    <property type="entry name" value="GGDEF"/>
    <property type="match status" value="1"/>
</dbReference>
<dbReference type="InterPro" id="IPR013655">
    <property type="entry name" value="PAS_fold_3"/>
</dbReference>
<feature type="domain" description="PAC" evidence="5">
    <location>
        <begin position="228"/>
        <end position="278"/>
    </location>
</feature>
<feature type="compositionally biased region" description="Polar residues" evidence="3">
    <location>
        <begin position="18"/>
        <end position="29"/>
    </location>
</feature>
<dbReference type="Gene3D" id="3.20.20.450">
    <property type="entry name" value="EAL domain"/>
    <property type="match status" value="1"/>
</dbReference>
<dbReference type="Gene3D" id="3.30.450.20">
    <property type="entry name" value="PAS domain"/>
    <property type="match status" value="2"/>
</dbReference>
<evidence type="ECO:0000259" key="5">
    <source>
        <dbReference type="PROSITE" id="PS50113"/>
    </source>
</evidence>
<dbReference type="CDD" id="cd01948">
    <property type="entry name" value="EAL"/>
    <property type="match status" value="1"/>
</dbReference>
<dbReference type="InterPro" id="IPR001610">
    <property type="entry name" value="PAC"/>
</dbReference>
<dbReference type="PROSITE" id="PS50112">
    <property type="entry name" value="PAS"/>
    <property type="match status" value="2"/>
</dbReference>
<dbReference type="SMART" id="SM00267">
    <property type="entry name" value="GGDEF"/>
    <property type="match status" value="1"/>
</dbReference>
<evidence type="ECO:0000313" key="9">
    <source>
        <dbReference type="Proteomes" id="UP001204445"/>
    </source>
</evidence>